<name>A0A7X9IIQ7_9DELT</name>
<protein>
    <submittedName>
        <fullName evidence="2">Uncharacterized protein</fullName>
    </submittedName>
</protein>
<sequence length="115" mass="12922">MKAVLLHISIFFLLFSTMIASAVTRGSSECRAAYTKIAEELERANHCTIDSDCSLLPIGGRYVAFGCYHYVNKDIKIDYVLNKISDYAQKCSKMINDSMQASPVHCVEHRCEAYS</sequence>
<feature type="signal peptide" evidence="1">
    <location>
        <begin position="1"/>
        <end position="22"/>
    </location>
</feature>
<comment type="caution">
    <text evidence="2">The sequence shown here is derived from an EMBL/GenBank/DDBJ whole genome shotgun (WGS) entry which is preliminary data.</text>
</comment>
<dbReference type="EMBL" id="JAAZON010000154">
    <property type="protein sequence ID" value="NMC62293.1"/>
    <property type="molecule type" value="Genomic_DNA"/>
</dbReference>
<gene>
    <name evidence="2" type="ORF">GYA55_03910</name>
</gene>
<accession>A0A7X9IIQ7</accession>
<evidence type="ECO:0000256" key="1">
    <source>
        <dbReference type="SAM" id="SignalP"/>
    </source>
</evidence>
<dbReference type="AlphaFoldDB" id="A0A7X9IIQ7"/>
<evidence type="ECO:0000313" key="3">
    <source>
        <dbReference type="Proteomes" id="UP000524246"/>
    </source>
</evidence>
<evidence type="ECO:0000313" key="2">
    <source>
        <dbReference type="EMBL" id="NMC62293.1"/>
    </source>
</evidence>
<keyword evidence="1" id="KW-0732">Signal</keyword>
<dbReference type="Proteomes" id="UP000524246">
    <property type="component" value="Unassembled WGS sequence"/>
</dbReference>
<reference evidence="2 3" key="1">
    <citation type="journal article" date="2020" name="Biotechnol. Biofuels">
        <title>New insights from the biogas microbiome by comprehensive genome-resolved metagenomics of nearly 1600 species originating from multiple anaerobic digesters.</title>
        <authorList>
            <person name="Campanaro S."/>
            <person name="Treu L."/>
            <person name="Rodriguez-R L.M."/>
            <person name="Kovalovszki A."/>
            <person name="Ziels R.M."/>
            <person name="Maus I."/>
            <person name="Zhu X."/>
            <person name="Kougias P.G."/>
            <person name="Basile A."/>
            <person name="Luo G."/>
            <person name="Schluter A."/>
            <person name="Konstantinidis K.T."/>
            <person name="Angelidaki I."/>
        </authorList>
    </citation>
    <scope>NUCLEOTIDE SEQUENCE [LARGE SCALE GENOMIC DNA]</scope>
    <source>
        <strain evidence="2">AS27yjCOA_65</strain>
    </source>
</reference>
<feature type="chain" id="PRO_5030754631" evidence="1">
    <location>
        <begin position="23"/>
        <end position="115"/>
    </location>
</feature>
<proteinExistence type="predicted"/>
<organism evidence="2 3">
    <name type="scientific">SAR324 cluster bacterium</name>
    <dbReference type="NCBI Taxonomy" id="2024889"/>
    <lineage>
        <taxon>Bacteria</taxon>
        <taxon>Deltaproteobacteria</taxon>
        <taxon>SAR324 cluster</taxon>
    </lineage>
</organism>